<name>A0A8X6NGG4_NEPPI</name>
<dbReference type="EMBL" id="BMAW01057993">
    <property type="protein sequence ID" value="GFT13962.1"/>
    <property type="molecule type" value="Genomic_DNA"/>
</dbReference>
<organism evidence="1 2">
    <name type="scientific">Nephila pilipes</name>
    <name type="common">Giant wood spider</name>
    <name type="synonym">Nephila maculata</name>
    <dbReference type="NCBI Taxonomy" id="299642"/>
    <lineage>
        <taxon>Eukaryota</taxon>
        <taxon>Metazoa</taxon>
        <taxon>Ecdysozoa</taxon>
        <taxon>Arthropoda</taxon>
        <taxon>Chelicerata</taxon>
        <taxon>Arachnida</taxon>
        <taxon>Araneae</taxon>
        <taxon>Araneomorphae</taxon>
        <taxon>Entelegynae</taxon>
        <taxon>Araneoidea</taxon>
        <taxon>Nephilidae</taxon>
        <taxon>Nephila</taxon>
    </lineage>
</organism>
<dbReference type="Proteomes" id="UP000887013">
    <property type="component" value="Unassembled WGS sequence"/>
</dbReference>
<dbReference type="AlphaFoldDB" id="A0A8X6NGG4"/>
<gene>
    <name evidence="1" type="ORF">NPIL_191301</name>
</gene>
<accession>A0A8X6NGG4</accession>
<sequence length="114" mass="13232">MVKCRQGLVGGREEKLTCEKFLLKKSLKGCVVYWNKMSSNNRPREIGLYLPRFDALDKVIDTELLQDLQCAAQRMWGERIEEEEREMEFGAPRNPLNPICGSKFYSEAGRNFLL</sequence>
<proteinExistence type="predicted"/>
<comment type="caution">
    <text evidence="1">The sequence shown here is derived from an EMBL/GenBank/DDBJ whole genome shotgun (WGS) entry which is preliminary data.</text>
</comment>
<evidence type="ECO:0000313" key="1">
    <source>
        <dbReference type="EMBL" id="GFT13962.1"/>
    </source>
</evidence>
<evidence type="ECO:0000313" key="2">
    <source>
        <dbReference type="Proteomes" id="UP000887013"/>
    </source>
</evidence>
<protein>
    <submittedName>
        <fullName evidence="1">Uncharacterized protein</fullName>
    </submittedName>
</protein>
<reference evidence="1" key="1">
    <citation type="submission" date="2020-08" db="EMBL/GenBank/DDBJ databases">
        <title>Multicomponent nature underlies the extraordinary mechanical properties of spider dragline silk.</title>
        <authorList>
            <person name="Kono N."/>
            <person name="Nakamura H."/>
            <person name="Mori M."/>
            <person name="Yoshida Y."/>
            <person name="Ohtoshi R."/>
            <person name="Malay A.D."/>
            <person name="Moran D.A.P."/>
            <person name="Tomita M."/>
            <person name="Numata K."/>
            <person name="Arakawa K."/>
        </authorList>
    </citation>
    <scope>NUCLEOTIDE SEQUENCE</scope>
</reference>
<keyword evidence="2" id="KW-1185">Reference proteome</keyword>